<gene>
    <name evidence="1" type="ORF">BW143_21220</name>
</gene>
<comment type="caution">
    <text evidence="1">The sequence shown here is derived from an EMBL/GenBank/DDBJ whole genome shotgun (WGS) entry which is preliminary data.</text>
</comment>
<keyword evidence="2" id="KW-1185">Reference proteome</keyword>
<proteinExistence type="predicted"/>
<reference evidence="1 2" key="1">
    <citation type="submission" date="2017-01" db="EMBL/GenBank/DDBJ databases">
        <title>Bacillus phylogenomics.</title>
        <authorList>
            <person name="Dunlap C."/>
        </authorList>
    </citation>
    <scope>NUCLEOTIDE SEQUENCE [LARGE SCALE GENOMIC DNA]</scope>
    <source>
        <strain evidence="1 2">NRRL B-41282</strain>
    </source>
</reference>
<evidence type="ECO:0008006" key="3">
    <source>
        <dbReference type="Google" id="ProtNLM"/>
    </source>
</evidence>
<dbReference type="EMBL" id="MTJL01000052">
    <property type="protein sequence ID" value="OMH98716.1"/>
    <property type="molecule type" value="Genomic_DNA"/>
</dbReference>
<dbReference type="AlphaFoldDB" id="A0A1R1Q846"/>
<dbReference type="Pfam" id="PF10830">
    <property type="entry name" value="DUF2553"/>
    <property type="match status" value="1"/>
</dbReference>
<accession>A0A1R1Q846</accession>
<dbReference type="OrthoDB" id="2876840at2"/>
<evidence type="ECO:0000313" key="1">
    <source>
        <dbReference type="EMBL" id="OMH98716.1"/>
    </source>
</evidence>
<evidence type="ECO:0000313" key="2">
    <source>
        <dbReference type="Proteomes" id="UP000187367"/>
    </source>
</evidence>
<accession>A0A1R1RZV6</accession>
<sequence>MTLKKERIDITEHVKGHFKDGGMQLYHENEPIGRMTGMDQYELESGYHFRDGKFYKMADTTSAPDAKYVDCDDQQGWC</sequence>
<dbReference type="RefSeq" id="WP_076760730.1">
    <property type="nucleotide sequence ID" value="NZ_JARMMK010000003.1"/>
</dbReference>
<organism evidence="1 2">
    <name type="scientific">Bacillus swezeyi</name>
    <dbReference type="NCBI Taxonomy" id="1925020"/>
    <lineage>
        <taxon>Bacteria</taxon>
        <taxon>Bacillati</taxon>
        <taxon>Bacillota</taxon>
        <taxon>Bacilli</taxon>
        <taxon>Bacillales</taxon>
        <taxon>Bacillaceae</taxon>
        <taxon>Bacillus</taxon>
    </lineage>
</organism>
<dbReference type="InterPro" id="IPR020140">
    <property type="entry name" value="Uncharacterised_YusG"/>
</dbReference>
<name>A0A1R1Q846_9BACI</name>
<dbReference type="Proteomes" id="UP000187367">
    <property type="component" value="Unassembled WGS sequence"/>
</dbReference>
<protein>
    <recommendedName>
        <fullName evidence="3">DUF2553 family protein</fullName>
    </recommendedName>
</protein>